<dbReference type="InterPro" id="IPR017687">
    <property type="entry name" value="BamB"/>
</dbReference>
<keyword evidence="4" id="KW-0564">Palmitate</keyword>
<dbReference type="InterPro" id="IPR018391">
    <property type="entry name" value="PQQ_b-propeller_rpt"/>
</dbReference>
<dbReference type="PANTHER" id="PTHR34512">
    <property type="entry name" value="CELL SURFACE PROTEIN"/>
    <property type="match status" value="1"/>
</dbReference>
<dbReference type="SUPFAM" id="SSF50998">
    <property type="entry name" value="Quinoprotein alcohol dehydrogenase-like"/>
    <property type="match status" value="1"/>
</dbReference>
<dbReference type="InterPro" id="IPR015943">
    <property type="entry name" value="WD40/YVTN_repeat-like_dom_sf"/>
</dbReference>
<evidence type="ECO:0000256" key="2">
    <source>
        <dbReference type="ARBA" id="ARBA00023136"/>
    </source>
</evidence>
<keyword evidence="1 4" id="KW-0732">Signal</keyword>
<organism evidence="6 7">
    <name type="scientific">Nitrococcus mobilis Nb-231</name>
    <dbReference type="NCBI Taxonomy" id="314278"/>
    <lineage>
        <taxon>Bacteria</taxon>
        <taxon>Pseudomonadati</taxon>
        <taxon>Pseudomonadota</taxon>
        <taxon>Gammaproteobacteria</taxon>
        <taxon>Chromatiales</taxon>
        <taxon>Ectothiorhodospiraceae</taxon>
        <taxon>Nitrococcus</taxon>
    </lineage>
</organism>
<keyword evidence="3 4" id="KW-0998">Cell outer membrane</keyword>
<feature type="domain" description="Pyrrolo-quinoline quinone repeat" evidence="5">
    <location>
        <begin position="74"/>
        <end position="305"/>
    </location>
</feature>
<dbReference type="STRING" id="314278.NB231_00725"/>
<dbReference type="Pfam" id="PF13360">
    <property type="entry name" value="PQQ_2"/>
    <property type="match status" value="1"/>
</dbReference>
<evidence type="ECO:0000313" key="6">
    <source>
        <dbReference type="EMBL" id="EAR21200.1"/>
    </source>
</evidence>
<protein>
    <recommendedName>
        <fullName evidence="4">Outer membrane protein assembly factor BamB</fullName>
    </recommendedName>
</protein>
<comment type="subcellular location">
    <subcellularLocation>
        <location evidence="4">Cell outer membrane</location>
        <topology evidence="4">Lipid-anchor</topology>
    </subcellularLocation>
</comment>
<sequence length="383" mass="40914">MRRAFLLTAVLLALTACTSSKLLQSTPAPAELADAATARGVRLVWHADVGRTDLVSERLRPSSAADRLYAAASDGTVTALAVQDGKQLWRKELDRPISGGPTVADDLVIVGTRKGEVLGLAAADGELLWISGVTSEMLAPAAIGQGVVVVRTNDGRVFALDAKTGERRWIYDRNVPVLSLRGHGSPVLVPGGVLVGFDNGRVAALSLRDGTPAWEQNIAIAQGRSELEQMVDVDADPVVVEGAVFAATYQGRIAGLSLRDGHIAWAREISVYTGIALDSNNVYASDAKGRIWAFDRFNGASVWRQDVFQGERMSGPAVYSDYVVVGGSDGYVNWLAVDDGRLVARQEVDDTRLNVTPLIAGDRIYVQSMGGRLVAYELEAGRD</sequence>
<comment type="subunit">
    <text evidence="4">Part of the Bam complex.</text>
</comment>
<dbReference type="RefSeq" id="WP_004998828.1">
    <property type="nucleotide sequence ID" value="NZ_CH672427.1"/>
</dbReference>
<dbReference type="InterPro" id="IPR011047">
    <property type="entry name" value="Quinoprotein_ADH-like_sf"/>
</dbReference>
<dbReference type="InterPro" id="IPR002372">
    <property type="entry name" value="PQQ_rpt_dom"/>
</dbReference>
<dbReference type="NCBIfam" id="TIGR03300">
    <property type="entry name" value="assembly_YfgL"/>
    <property type="match status" value="1"/>
</dbReference>
<evidence type="ECO:0000259" key="5">
    <source>
        <dbReference type="Pfam" id="PF13360"/>
    </source>
</evidence>
<evidence type="ECO:0000256" key="1">
    <source>
        <dbReference type="ARBA" id="ARBA00022729"/>
    </source>
</evidence>
<dbReference type="HOGENOM" id="CLU_027480_0_1_6"/>
<dbReference type="Gene3D" id="2.130.10.10">
    <property type="entry name" value="YVTN repeat-like/Quinoprotein amine dehydrogenase"/>
    <property type="match status" value="1"/>
</dbReference>
<dbReference type="EMBL" id="AAOF01000011">
    <property type="protein sequence ID" value="EAR21200.1"/>
    <property type="molecule type" value="Genomic_DNA"/>
</dbReference>
<keyword evidence="4" id="KW-0449">Lipoprotein</keyword>
<dbReference type="SMART" id="SM00564">
    <property type="entry name" value="PQQ"/>
    <property type="match status" value="7"/>
</dbReference>
<evidence type="ECO:0000256" key="3">
    <source>
        <dbReference type="ARBA" id="ARBA00023237"/>
    </source>
</evidence>
<name>A4BSV6_9GAMM</name>
<reference evidence="6 7" key="1">
    <citation type="submission" date="2006-02" db="EMBL/GenBank/DDBJ databases">
        <authorList>
            <person name="Waterbury J."/>
            <person name="Ferriera S."/>
            <person name="Johnson J."/>
            <person name="Kravitz S."/>
            <person name="Halpern A."/>
            <person name="Remington K."/>
            <person name="Beeson K."/>
            <person name="Tran B."/>
            <person name="Rogers Y.-H."/>
            <person name="Friedman R."/>
            <person name="Venter J.C."/>
        </authorList>
    </citation>
    <scope>NUCLEOTIDE SEQUENCE [LARGE SCALE GENOMIC DNA]</scope>
    <source>
        <strain evidence="6 7">Nb-231</strain>
    </source>
</reference>
<proteinExistence type="inferred from homology"/>
<dbReference type="Proteomes" id="UP000003374">
    <property type="component" value="Unassembled WGS sequence"/>
</dbReference>
<dbReference type="PANTHER" id="PTHR34512:SF30">
    <property type="entry name" value="OUTER MEMBRANE PROTEIN ASSEMBLY FACTOR BAMB"/>
    <property type="match status" value="1"/>
</dbReference>
<dbReference type="HAMAP" id="MF_00923">
    <property type="entry name" value="OM_assembly_BamB"/>
    <property type="match status" value="1"/>
</dbReference>
<dbReference type="PROSITE" id="PS51257">
    <property type="entry name" value="PROKAR_LIPOPROTEIN"/>
    <property type="match status" value="1"/>
</dbReference>
<evidence type="ECO:0000313" key="7">
    <source>
        <dbReference type="Proteomes" id="UP000003374"/>
    </source>
</evidence>
<dbReference type="GO" id="GO:0009279">
    <property type="term" value="C:cell outer membrane"/>
    <property type="evidence" value="ECO:0007669"/>
    <property type="project" value="UniProtKB-SubCell"/>
</dbReference>
<dbReference type="eggNOG" id="COG1520">
    <property type="taxonomic scope" value="Bacteria"/>
</dbReference>
<dbReference type="GO" id="GO:0051205">
    <property type="term" value="P:protein insertion into membrane"/>
    <property type="evidence" value="ECO:0007669"/>
    <property type="project" value="UniProtKB-UniRule"/>
</dbReference>
<dbReference type="GO" id="GO:0043165">
    <property type="term" value="P:Gram-negative-bacterium-type cell outer membrane assembly"/>
    <property type="evidence" value="ECO:0007669"/>
    <property type="project" value="UniProtKB-UniRule"/>
</dbReference>
<keyword evidence="2 4" id="KW-0472">Membrane</keyword>
<gene>
    <name evidence="4" type="primary">bamB</name>
    <name evidence="6" type="ORF">NB231_00725</name>
</gene>
<accession>A4BSV6</accession>
<dbReference type="AlphaFoldDB" id="A4BSV6"/>
<evidence type="ECO:0000256" key="4">
    <source>
        <dbReference type="HAMAP-Rule" id="MF_00923"/>
    </source>
</evidence>
<comment type="caution">
    <text evidence="6">The sequence shown here is derived from an EMBL/GenBank/DDBJ whole genome shotgun (WGS) entry which is preliminary data.</text>
</comment>
<comment type="function">
    <text evidence="4">Part of the outer membrane protein assembly complex, which is involved in assembly and insertion of beta-barrel proteins into the outer membrane.</text>
</comment>
<comment type="similarity">
    <text evidence="4">Belongs to the BamB family.</text>
</comment>
<keyword evidence="7" id="KW-1185">Reference proteome</keyword>